<dbReference type="OrthoDB" id="6187633at2"/>
<evidence type="ECO:0000256" key="1">
    <source>
        <dbReference type="ARBA" id="ARBA00009986"/>
    </source>
</evidence>
<evidence type="ECO:0000313" key="5">
    <source>
        <dbReference type="Proteomes" id="UP000284006"/>
    </source>
</evidence>
<evidence type="ECO:0000259" key="3">
    <source>
        <dbReference type="Pfam" id="PF00171"/>
    </source>
</evidence>
<evidence type="ECO:0000313" key="4">
    <source>
        <dbReference type="EMBL" id="RJG22061.1"/>
    </source>
</evidence>
<dbReference type="Pfam" id="PF00171">
    <property type="entry name" value="Aldedh"/>
    <property type="match status" value="1"/>
</dbReference>
<gene>
    <name evidence="4" type="ORF">D3872_05925</name>
</gene>
<keyword evidence="5" id="KW-1185">Reference proteome</keyword>
<dbReference type="CDD" id="cd07103">
    <property type="entry name" value="ALDH_F5_SSADH_GabD"/>
    <property type="match status" value="1"/>
</dbReference>
<dbReference type="AlphaFoldDB" id="A0A418Y5K4"/>
<dbReference type="Gene3D" id="3.40.309.10">
    <property type="entry name" value="Aldehyde Dehydrogenase, Chain A, domain 2"/>
    <property type="match status" value="1"/>
</dbReference>
<comment type="caution">
    <text evidence="4">The sequence shown here is derived from an EMBL/GenBank/DDBJ whole genome shotgun (WGS) entry which is preliminary data.</text>
</comment>
<dbReference type="GO" id="GO:0004777">
    <property type="term" value="F:succinate-semialdehyde dehydrogenase (NAD+) activity"/>
    <property type="evidence" value="ECO:0007669"/>
    <property type="project" value="TreeGrafter"/>
</dbReference>
<dbReference type="FunFam" id="3.40.309.10:FF:000009">
    <property type="entry name" value="Aldehyde dehydrogenase A"/>
    <property type="match status" value="1"/>
</dbReference>
<dbReference type="PANTHER" id="PTHR43353:SF5">
    <property type="entry name" value="SUCCINATE-SEMIALDEHYDE DEHYDROGENASE, MITOCHONDRIAL"/>
    <property type="match status" value="1"/>
</dbReference>
<keyword evidence="2" id="KW-0560">Oxidoreductase</keyword>
<dbReference type="InterPro" id="IPR016161">
    <property type="entry name" value="Ald_DH/histidinol_DH"/>
</dbReference>
<dbReference type="RefSeq" id="WP_119809913.1">
    <property type="nucleotide sequence ID" value="NZ_QYUP01000064.1"/>
</dbReference>
<dbReference type="EMBL" id="QYUP01000064">
    <property type="protein sequence ID" value="RJG22061.1"/>
    <property type="molecule type" value="Genomic_DNA"/>
</dbReference>
<dbReference type="PANTHER" id="PTHR43353">
    <property type="entry name" value="SUCCINATE-SEMIALDEHYDE DEHYDROGENASE, MITOCHONDRIAL"/>
    <property type="match status" value="1"/>
</dbReference>
<dbReference type="InterPro" id="IPR016163">
    <property type="entry name" value="Ald_DH_C"/>
</dbReference>
<dbReference type="Proteomes" id="UP000284006">
    <property type="component" value="Unassembled WGS sequence"/>
</dbReference>
<dbReference type="SUPFAM" id="SSF53720">
    <property type="entry name" value="ALDH-like"/>
    <property type="match status" value="1"/>
</dbReference>
<dbReference type="FunFam" id="3.40.605.10:FF:000007">
    <property type="entry name" value="NAD/NADP-dependent betaine aldehyde dehydrogenase"/>
    <property type="match status" value="1"/>
</dbReference>
<feature type="domain" description="Aldehyde dehydrogenase" evidence="3">
    <location>
        <begin position="16"/>
        <end position="475"/>
    </location>
</feature>
<name>A0A418Y5K4_9BURK</name>
<proteinExistence type="inferred from homology"/>
<sequence length="481" mass="50439">MSVPSLDLKLYIAGEWLDARGRQTEEVINPATGLSLGQLPHASAADLDTALESSEAAFLKWRAMSALERGQILRTAAGLLRQRQHHIATIMSLEQGKTLAESMLEVLISAEVFEWSAEEGRRAYGRVVPGRFPGWRNTVLRQPIGVTAAFTPWNFPALIPARKITGALGAGCTCIIKAAEETPACTIELARALHDAGLPPGVLNVVFGVPATVSEHLISSPVVRKVSFTGSVAVGRHIAGLAAQGVKPATLELGGHAPVLVFDDVDVQRVARAAVAGKYRNAGQVCVSPTRFFVHEKIYREFAAAFSDAAGSLRLGSGLDPQTGMGPLANPRRVAAMESLVEDARAGGAKVSAGGAPGGSEGFFYKPTVLTDIDPGARVMSEEPFGPLALIIPFASEEQAIAQANALPFGLAAYAFTSNADRITRLADHIESGMLGINTFLIASAETPFGGVKDSGYGAEGGTEGLDAYLTSKYVAQAPAA</sequence>
<evidence type="ECO:0000256" key="2">
    <source>
        <dbReference type="ARBA" id="ARBA00023002"/>
    </source>
</evidence>
<dbReference type="GO" id="GO:0009450">
    <property type="term" value="P:gamma-aminobutyric acid catabolic process"/>
    <property type="evidence" value="ECO:0007669"/>
    <property type="project" value="TreeGrafter"/>
</dbReference>
<dbReference type="InterPro" id="IPR015590">
    <property type="entry name" value="Aldehyde_DH_dom"/>
</dbReference>
<accession>A0A418Y5K4</accession>
<reference evidence="4 5" key="1">
    <citation type="submission" date="2018-09" db="EMBL/GenBank/DDBJ databases">
        <authorList>
            <person name="Zhu H."/>
        </authorList>
    </citation>
    <scope>NUCLEOTIDE SEQUENCE [LARGE SCALE GENOMIC DNA]</scope>
    <source>
        <strain evidence="4 5">K1S02-61</strain>
    </source>
</reference>
<dbReference type="InterPro" id="IPR050740">
    <property type="entry name" value="Aldehyde_DH_Superfamily"/>
</dbReference>
<protein>
    <submittedName>
        <fullName evidence="4">NAD-dependent succinate-semialdehyde dehydrogenase</fullName>
    </submittedName>
</protein>
<comment type="similarity">
    <text evidence="1">Belongs to the aldehyde dehydrogenase family.</text>
</comment>
<organism evidence="4 5">
    <name type="scientific">Massilia cavernae</name>
    <dbReference type="NCBI Taxonomy" id="2320864"/>
    <lineage>
        <taxon>Bacteria</taxon>
        <taxon>Pseudomonadati</taxon>
        <taxon>Pseudomonadota</taxon>
        <taxon>Betaproteobacteria</taxon>
        <taxon>Burkholderiales</taxon>
        <taxon>Oxalobacteraceae</taxon>
        <taxon>Telluria group</taxon>
        <taxon>Massilia</taxon>
    </lineage>
</organism>
<dbReference type="InterPro" id="IPR016162">
    <property type="entry name" value="Ald_DH_N"/>
</dbReference>
<dbReference type="Gene3D" id="3.40.605.10">
    <property type="entry name" value="Aldehyde Dehydrogenase, Chain A, domain 1"/>
    <property type="match status" value="1"/>
</dbReference>